<keyword evidence="6 8" id="KW-0100">Branched-chain amino acid biosynthesis</keyword>
<comment type="similarity">
    <text evidence="3 8">Belongs to the acetolactate synthase small subunit family.</text>
</comment>
<dbReference type="GO" id="GO:0009097">
    <property type="term" value="P:isoleucine biosynthetic process"/>
    <property type="evidence" value="ECO:0007669"/>
    <property type="project" value="UniProtKB-UniRule"/>
</dbReference>
<dbReference type="InterPro" id="IPR054480">
    <property type="entry name" value="AHAS_small-like_ACT"/>
</dbReference>
<dbReference type="InterPro" id="IPR019455">
    <property type="entry name" value="Acetolactate_synth_ssu_C"/>
</dbReference>
<evidence type="ECO:0000256" key="3">
    <source>
        <dbReference type="ARBA" id="ARBA00006341"/>
    </source>
</evidence>
<sequence length="158" mass="17621">MRHTISVLVENKFGVLARIAGLFSARGYNIASLAVSETLNPQTSYMTIVVAAQDEKILEQIKKQLNKLIDVITITDFTKKEHVDRELVLVKVNYSTKDRAGLEAIFNKYIGKIIHHQDDTAIIEAVGDQAQIKSLLDELDKFGIIELTRTGKLAINKG</sequence>
<dbReference type="Gene3D" id="3.30.70.1150">
    <property type="entry name" value="ACT-like. Chain A, domain 2"/>
    <property type="match status" value="1"/>
</dbReference>
<proteinExistence type="inferred from homology"/>
<evidence type="ECO:0000259" key="9">
    <source>
        <dbReference type="PROSITE" id="PS51671"/>
    </source>
</evidence>
<comment type="pathway">
    <text evidence="2 8">Amino-acid biosynthesis; L-valine biosynthesis; L-valine from pyruvate: step 1/4.</text>
</comment>
<evidence type="ECO:0000256" key="2">
    <source>
        <dbReference type="ARBA" id="ARBA00005025"/>
    </source>
</evidence>
<dbReference type="InterPro" id="IPR002912">
    <property type="entry name" value="ACT_dom"/>
</dbReference>
<dbReference type="InterPro" id="IPR004789">
    <property type="entry name" value="Acetalactate_synth_ssu"/>
</dbReference>
<dbReference type="Proteomes" id="UP000231292">
    <property type="component" value="Unassembled WGS sequence"/>
</dbReference>
<evidence type="ECO:0000256" key="7">
    <source>
        <dbReference type="ARBA" id="ARBA00048670"/>
    </source>
</evidence>
<comment type="pathway">
    <text evidence="1 8">Amino-acid biosynthesis; L-isoleucine biosynthesis; L-isoleucine from 2-oxobutanoate: step 1/4.</text>
</comment>
<evidence type="ECO:0000256" key="1">
    <source>
        <dbReference type="ARBA" id="ARBA00004974"/>
    </source>
</evidence>
<comment type="subunit">
    <text evidence="4 8">Dimer of large and small chains.</text>
</comment>
<keyword evidence="5 8" id="KW-0028">Amino-acid biosynthesis</keyword>
<dbReference type="GO" id="GO:0009099">
    <property type="term" value="P:L-valine biosynthetic process"/>
    <property type="evidence" value="ECO:0007669"/>
    <property type="project" value="UniProtKB-UniRule"/>
</dbReference>
<dbReference type="SUPFAM" id="SSF55021">
    <property type="entry name" value="ACT-like"/>
    <property type="match status" value="2"/>
</dbReference>
<gene>
    <name evidence="10" type="ORF">COX41_05475</name>
</gene>
<evidence type="ECO:0000256" key="6">
    <source>
        <dbReference type="ARBA" id="ARBA00023304"/>
    </source>
</evidence>
<dbReference type="GO" id="GO:0005829">
    <property type="term" value="C:cytosol"/>
    <property type="evidence" value="ECO:0007669"/>
    <property type="project" value="TreeGrafter"/>
</dbReference>
<name>A0A2G9YK98_9BACT</name>
<comment type="catalytic activity">
    <reaction evidence="7 8">
        <text>2 pyruvate + H(+) = (2S)-2-acetolactate + CO2</text>
        <dbReference type="Rhea" id="RHEA:25249"/>
        <dbReference type="ChEBI" id="CHEBI:15361"/>
        <dbReference type="ChEBI" id="CHEBI:15378"/>
        <dbReference type="ChEBI" id="CHEBI:16526"/>
        <dbReference type="ChEBI" id="CHEBI:58476"/>
        <dbReference type="EC" id="2.2.1.6"/>
    </reaction>
</comment>
<dbReference type="InterPro" id="IPR045865">
    <property type="entry name" value="ACT-like_dom_sf"/>
</dbReference>
<evidence type="ECO:0000313" key="10">
    <source>
        <dbReference type="EMBL" id="PIP18951.1"/>
    </source>
</evidence>
<dbReference type="UniPathway" id="UPA00049">
    <property type="reaction ID" value="UER00059"/>
</dbReference>
<organism evidence="10 11">
    <name type="scientific">Candidatus Sherwoodlollariibacterium unditelluris</name>
    <dbReference type="NCBI Taxonomy" id="1974757"/>
    <lineage>
        <taxon>Bacteria</taxon>
        <taxon>Pseudomonadati</taxon>
        <taxon>Candidatus Omnitrophota</taxon>
        <taxon>Candidatus Sherwoodlollariibacterium</taxon>
    </lineage>
</organism>
<dbReference type="Gene3D" id="3.30.70.260">
    <property type="match status" value="1"/>
</dbReference>
<feature type="domain" description="ACT" evidence="9">
    <location>
        <begin position="4"/>
        <end position="79"/>
    </location>
</feature>
<dbReference type="InterPro" id="IPR027271">
    <property type="entry name" value="Acetolactate_synth/TF_NikR_C"/>
</dbReference>
<accession>A0A2G9YK98</accession>
<dbReference type="NCBIfam" id="TIGR00119">
    <property type="entry name" value="acolac_sm"/>
    <property type="match status" value="1"/>
</dbReference>
<evidence type="ECO:0000313" key="11">
    <source>
        <dbReference type="Proteomes" id="UP000231292"/>
    </source>
</evidence>
<evidence type="ECO:0000256" key="8">
    <source>
        <dbReference type="RuleBase" id="RU368092"/>
    </source>
</evidence>
<dbReference type="EMBL" id="PCRK01000139">
    <property type="protein sequence ID" value="PIP18951.1"/>
    <property type="molecule type" value="Genomic_DNA"/>
</dbReference>
<dbReference type="InterPro" id="IPR039557">
    <property type="entry name" value="AHAS_ACT"/>
</dbReference>
<dbReference type="UniPathway" id="UPA00047">
    <property type="reaction ID" value="UER00055"/>
</dbReference>
<dbReference type="PANTHER" id="PTHR30239:SF0">
    <property type="entry name" value="ACETOLACTATE SYNTHASE SMALL SUBUNIT 1, CHLOROPLASTIC"/>
    <property type="match status" value="1"/>
</dbReference>
<dbReference type="PANTHER" id="PTHR30239">
    <property type="entry name" value="ACETOLACTATE SYNTHASE SMALL SUBUNIT"/>
    <property type="match status" value="1"/>
</dbReference>
<evidence type="ECO:0000256" key="5">
    <source>
        <dbReference type="ARBA" id="ARBA00022605"/>
    </source>
</evidence>
<dbReference type="CDD" id="cd04878">
    <property type="entry name" value="ACT_AHAS"/>
    <property type="match status" value="1"/>
</dbReference>
<dbReference type="AlphaFoldDB" id="A0A2G9YK98"/>
<keyword evidence="8" id="KW-0808">Transferase</keyword>
<dbReference type="FunFam" id="3.30.70.260:FF:000001">
    <property type="entry name" value="Acetolactate synthase, small subunit"/>
    <property type="match status" value="1"/>
</dbReference>
<dbReference type="GO" id="GO:0003984">
    <property type="term" value="F:acetolactate synthase activity"/>
    <property type="evidence" value="ECO:0007669"/>
    <property type="project" value="UniProtKB-UniRule"/>
</dbReference>
<evidence type="ECO:0000256" key="4">
    <source>
        <dbReference type="ARBA" id="ARBA00011744"/>
    </source>
</evidence>
<protein>
    <recommendedName>
        <fullName evidence="8">Acetolactate synthase small subunit</fullName>
        <shortName evidence="8">AHAS</shortName>
        <shortName evidence="8">ALS</shortName>
        <ecNumber evidence="8">2.2.1.6</ecNumber>
    </recommendedName>
    <alternativeName>
        <fullName evidence="8">Acetohydroxy-acid synthase small subunit</fullName>
    </alternativeName>
</protein>
<dbReference type="Pfam" id="PF10369">
    <property type="entry name" value="ALS_ss_C"/>
    <property type="match status" value="1"/>
</dbReference>
<dbReference type="GO" id="GO:1990610">
    <property type="term" value="F:acetolactate synthase regulator activity"/>
    <property type="evidence" value="ECO:0007669"/>
    <property type="project" value="UniProtKB-UniRule"/>
</dbReference>
<reference evidence="10 11" key="1">
    <citation type="submission" date="2017-09" db="EMBL/GenBank/DDBJ databases">
        <title>Depth-based differentiation of microbial function through sediment-hosted aquifers and enrichment of novel symbionts in the deep terrestrial subsurface.</title>
        <authorList>
            <person name="Probst A.J."/>
            <person name="Ladd B."/>
            <person name="Jarett J.K."/>
            <person name="Geller-Mcgrath D.E."/>
            <person name="Sieber C.M."/>
            <person name="Emerson J.B."/>
            <person name="Anantharaman K."/>
            <person name="Thomas B.C."/>
            <person name="Malmstrom R."/>
            <person name="Stieglmeier M."/>
            <person name="Klingl A."/>
            <person name="Woyke T."/>
            <person name="Ryan C.M."/>
            <person name="Banfield J.F."/>
        </authorList>
    </citation>
    <scope>NUCLEOTIDE SEQUENCE [LARGE SCALE GENOMIC DNA]</scope>
    <source>
        <strain evidence="10">CG23_combo_of_CG06-09_8_20_14_all_41_10</strain>
    </source>
</reference>
<comment type="function">
    <text evidence="8">Catalyzes the conversion of 2 pyruvate molecules into acetolactate in the first common step of the biosynthetic pathway of the branched-amino acids such as leucine, isoleucine, and valine.</text>
</comment>
<dbReference type="Pfam" id="PF22629">
    <property type="entry name" value="ACT_AHAS_ss"/>
    <property type="match status" value="1"/>
</dbReference>
<dbReference type="PROSITE" id="PS51671">
    <property type="entry name" value="ACT"/>
    <property type="match status" value="1"/>
</dbReference>
<dbReference type="NCBIfam" id="NF008864">
    <property type="entry name" value="PRK11895.1"/>
    <property type="match status" value="1"/>
</dbReference>
<comment type="caution">
    <text evidence="10">The sequence shown here is derived from an EMBL/GenBank/DDBJ whole genome shotgun (WGS) entry which is preliminary data.</text>
</comment>
<dbReference type="EC" id="2.2.1.6" evidence="8"/>